<feature type="signal peptide" evidence="6">
    <location>
        <begin position="1"/>
        <end position="21"/>
    </location>
</feature>
<dbReference type="RefSeq" id="WP_185276462.1">
    <property type="nucleotide sequence ID" value="NZ_CP043641.1"/>
</dbReference>
<feature type="domain" description="Gram-positive cocci surface proteins LPxTG" evidence="7">
    <location>
        <begin position="2030"/>
        <end position="2064"/>
    </location>
</feature>
<dbReference type="InterPro" id="IPR019931">
    <property type="entry name" value="LPXTG_anchor"/>
</dbReference>
<dbReference type="NCBIfam" id="TIGR01451">
    <property type="entry name" value="B_ant_repeat"/>
    <property type="match status" value="1"/>
</dbReference>
<protein>
    <submittedName>
        <fullName evidence="8">DUF11 domain-containing protein</fullName>
    </submittedName>
</protein>
<keyword evidence="2" id="KW-0964">Secreted</keyword>
<keyword evidence="5" id="KW-0472">Membrane</keyword>
<keyword evidence="5" id="KW-1133">Transmembrane helix</keyword>
<dbReference type="InterPro" id="IPR047589">
    <property type="entry name" value="DUF11_rpt"/>
</dbReference>
<evidence type="ECO:0000313" key="8">
    <source>
        <dbReference type="EMBL" id="QNE37036.1"/>
    </source>
</evidence>
<dbReference type="Gene3D" id="2.60.40.10">
    <property type="entry name" value="Immunoglobulins"/>
    <property type="match status" value="1"/>
</dbReference>
<dbReference type="Pfam" id="PF01345">
    <property type="entry name" value="DUF11"/>
    <property type="match status" value="1"/>
</dbReference>
<evidence type="ECO:0000313" key="9">
    <source>
        <dbReference type="Proteomes" id="UP000515511"/>
    </source>
</evidence>
<accession>A0A7G6YEX1</accession>
<evidence type="ECO:0000259" key="7">
    <source>
        <dbReference type="PROSITE" id="PS50847"/>
    </source>
</evidence>
<evidence type="ECO:0000256" key="5">
    <source>
        <dbReference type="SAM" id="Phobius"/>
    </source>
</evidence>
<proteinExistence type="predicted"/>
<evidence type="ECO:0000256" key="6">
    <source>
        <dbReference type="SAM" id="SignalP"/>
    </source>
</evidence>
<dbReference type="KEGG" id="lse:F1C12_19240"/>
<dbReference type="PANTHER" id="PTHR34819">
    <property type="entry name" value="LARGE CYSTEINE-RICH PERIPLASMIC PROTEIN OMCB"/>
    <property type="match status" value="1"/>
</dbReference>
<evidence type="ECO:0000256" key="4">
    <source>
        <dbReference type="ARBA" id="ARBA00023088"/>
    </source>
</evidence>
<dbReference type="Proteomes" id="UP000515511">
    <property type="component" value="Chromosome"/>
</dbReference>
<evidence type="ECO:0000256" key="1">
    <source>
        <dbReference type="ARBA" id="ARBA00022512"/>
    </source>
</evidence>
<keyword evidence="4" id="KW-0572">Peptidoglycan-anchor</keyword>
<evidence type="ECO:0000256" key="3">
    <source>
        <dbReference type="ARBA" id="ARBA00022729"/>
    </source>
</evidence>
<organism evidence="8 9">
    <name type="scientific">Leifsonia shinshuensis</name>
    <dbReference type="NCBI Taxonomy" id="150026"/>
    <lineage>
        <taxon>Bacteria</taxon>
        <taxon>Bacillati</taxon>
        <taxon>Actinomycetota</taxon>
        <taxon>Actinomycetes</taxon>
        <taxon>Micrococcales</taxon>
        <taxon>Microbacteriaceae</taxon>
        <taxon>Leifsonia</taxon>
    </lineage>
</organism>
<gene>
    <name evidence="8" type="ORF">F1C12_19240</name>
</gene>
<name>A0A7G6YEX1_9MICO</name>
<keyword evidence="1" id="KW-0134">Cell wall</keyword>
<dbReference type="GO" id="GO:0005975">
    <property type="term" value="P:carbohydrate metabolic process"/>
    <property type="evidence" value="ECO:0007669"/>
    <property type="project" value="UniProtKB-ARBA"/>
</dbReference>
<feature type="chain" id="PRO_5028837769" evidence="6">
    <location>
        <begin position="22"/>
        <end position="2064"/>
    </location>
</feature>
<dbReference type="PROSITE" id="PS50847">
    <property type="entry name" value="GRAM_POS_ANCHORING"/>
    <property type="match status" value="1"/>
</dbReference>
<dbReference type="InterPro" id="IPR051172">
    <property type="entry name" value="Chlamydia_OmcB"/>
</dbReference>
<dbReference type="InterPro" id="IPR013783">
    <property type="entry name" value="Ig-like_fold"/>
</dbReference>
<dbReference type="EMBL" id="CP043641">
    <property type="protein sequence ID" value="QNE37036.1"/>
    <property type="molecule type" value="Genomic_DNA"/>
</dbReference>
<keyword evidence="3 6" id="KW-0732">Signal</keyword>
<sequence>MAAATVLALVGGGLVASPALADTAALTVDKTVGDGLKALTVTPGAEFTYSIQVGCDDNDCVDAKLVDTLPAEFAGFGILDTSVQPSSKPATKTLTGCTDTVTASCTLTVVFSEPVTGGVGIPAGGTYLVTVTLKVPQGLTPQSPAVNHAVTNTAVGTFAGSATPVTSSADVTVNVPTSVDVAVGKTWTPAGQQYLPGAQSTVSLTAQNASNVPAATLTLQDPATAADAATALDAANPFALVDFAGFGGVVLPQGATTVQVDAYVEDQSTGAWAWQTGPPAVPAAIALPAGVQNSDVGGLRFTFAGPDGTALTAGGSAGSVGVLVAQRATNRQTGAALVTGASVTNKVAATVDVQNQTPVTKTATAPFAVGGLTVAVTPGKQIAPARIPAGTTATATVSGKNASNGPLDSLTLSDLGYFTDTLRFGGFAAGISYPAGATGAQVVWHFSDGSTQAAAFADGATPATPTAPAGAHLTGLEVAFTGAIAAGTVATAQFLIAPTSDFAAVGAHVDTTNTLTVTGVNAAGTASKQATAPLSVFYPDIELTLNKTITPSAPVSPGSTVTAQLPATTSSDSAYVRPTSIVIEDVYRPGVANDFFNGFDPIAIAPTQVLKGSTLQVEYTTDGSTWTSLATVDATAAAQIYRAASLPAGVTGLRFTFADPDGFAQGTTVRPSITGQARATLRDGSGATAVAGGAASTYTNHAVADTQGSVDGAVVTGAQVTADANAKIQSSTGGAGSLGIAKKWTKTDLTGDVTDLPSQSGDQAGTVLSWGVTGTGYGSVTLTDPAGDPAHPESTVFQSFDLLRVAPISFTADPAFQWDTVGSVQLFRGGAWVTVAAPSGGWKNSSGFVGYTLTAAETADTTGVRITIVPDDAARADATDPTAPPAGSGVATVAFGQSRPIGLIWQLRNVQRVPADPAHPWVTEGTAASIDNVAQADGVQGGTPVPPVTGHDTVALIDQPPAVSLTKTSSRSTVVVPHLGDVDPADYPTNTFTLTAQNTATSRASYVRVTDPSPCDAGAETACLSGPSAWGADPFAGATYSDANAFERLDLTRISFTVPAAQVDSDASLVTLWHRAADGTTTTSVVSLRTAAGLAASDLADVVGVSVVYQGTSPQTTGGTIASGQSLVMSLDTRVRAVARSTGAAVTAFRIDNHAFAQGYDPVLFPSGQGSQPYASSDASLSLTTGALGVTAGKSISPSTLLERDRNAPVTVTLTATPGAATAATHQVVITDDDPAFWNRFALTGLSAGDVTLPAGADQVRVDAQTGGGSTWIIGTPAATASLPTAAVGQVTGLRFTFLRADGALLSRSAVPAGFTATVVLHVALLGVARDGSAIPFPGTVTDTVQTLSHRTDAPPVYADASAGAAASMTLAPGTASLDVSKTPLNNVHTVSVGDTVPWTLTFAATGTGYLDLTGLTDTLPASLAWDGEAPTFSTSAGGTLSTTPTVAYDAASGRFGLTWPAGGARMSPGERFTVVLGLILKPGLAAGDRATNRFVVSTVQSLTACTNGSGNGQGVLSGLPATQCGTTNYVQPVTGPSLYTTKGVQGDVVGRTVSGAVNLTSPAATCATDANGYYASPCVANTVVGGTDQWRLNALNTGTVDYTSLVFVDPLPTVGDRMLATGGARGSTFRPVFDGASGVTVQDVPAGTAVSWEVTTEPGVCLSGTATAWPTDPTCGSHPSSWTASGAFTGDWADVTGIRVTLDFGATTAGALRGGEGATVLYRTVDRPATATAPDGAPVSLPAAGASPAVAWNQFGATAALVGGGSVRRAPVKAGVTIATGPLQVDKVVTGAAASAAPDEFGADIACTVAGVPVDLGAAAHTLLERSAGFTARLDGLPIGADCTVAESGAAGGYGEASRAIANGSVHIAAGATQGTVPSGQVTTITNTFEYGRLELAKRASDAVVGLDQPVTYTVTVTNIGALDATGFDVVDTLPAGATFVSADQGGTLSGGKVTWNVASLAKGASLDLHVVVTYAASGYPVNGVTVTTPPVGPWQPPAVDGPCTSDPASACATIYVDPPAPAAPAGDLAKTGSAGDYLLVAFWAGLLVLAGAALVGRRRRRA</sequence>
<keyword evidence="5" id="KW-0812">Transmembrane</keyword>
<dbReference type="InterPro" id="IPR001434">
    <property type="entry name" value="OmcB-like_DUF11"/>
</dbReference>
<feature type="transmembrane region" description="Helical" evidence="5">
    <location>
        <begin position="2039"/>
        <end position="2058"/>
    </location>
</feature>
<reference evidence="9" key="1">
    <citation type="submission" date="2019-09" db="EMBL/GenBank/DDBJ databases">
        <title>Antimicrobial potential of Antarctic Bacteria.</title>
        <authorList>
            <person name="Benaud N."/>
            <person name="Edwards R.J."/>
            <person name="Ferrari B.C."/>
        </authorList>
    </citation>
    <scope>NUCLEOTIDE SEQUENCE [LARGE SCALE GENOMIC DNA]</scope>
    <source>
        <strain evidence="9">INR9</strain>
    </source>
</reference>
<evidence type="ECO:0000256" key="2">
    <source>
        <dbReference type="ARBA" id="ARBA00022525"/>
    </source>
</evidence>